<dbReference type="AlphaFoldDB" id="A0A1W6MRI6"/>
<dbReference type="Proteomes" id="UP000193978">
    <property type="component" value="Chromosome"/>
</dbReference>
<name>A0A1W6MRI6_9HYPH</name>
<dbReference type="EMBL" id="CP019948">
    <property type="protein sequence ID" value="ARN80182.1"/>
    <property type="molecule type" value="Genomic_DNA"/>
</dbReference>
<accession>A0A1W6MRI6</accession>
<proteinExistence type="predicted"/>
<keyword evidence="3" id="KW-1185">Reference proteome</keyword>
<evidence type="ECO:0000313" key="2">
    <source>
        <dbReference type="EMBL" id="ARN80182.1"/>
    </source>
</evidence>
<evidence type="ECO:0000313" key="3">
    <source>
        <dbReference type="Proteomes" id="UP000193978"/>
    </source>
</evidence>
<dbReference type="RefSeq" id="WP_085770238.1">
    <property type="nucleotide sequence ID" value="NZ_AP027149.1"/>
</dbReference>
<dbReference type="OrthoDB" id="8445374at2"/>
<feature type="domain" description="DUF4424" evidence="1">
    <location>
        <begin position="69"/>
        <end position="339"/>
    </location>
</feature>
<sequence length="363" mass="38403">MRGLQGFEIRAPPRRNSSPNLSLVMESIMNKTSRVFATLLCASMTGFILNAQAATSKLAADDSDEQPPALAVGALQVSTDAPLTVTAMSIEVTADKIAYSYGFKNERSTAIDMLGTVTMPTLDASGQDDAPQLPRLDAGNPVGLKVATSAGPIATKAHAKAWALEMNRQAELAAANIPLLPFGSETIKALQDAPADVIAKLKRLGLIAPRDPAKPTEAYEPAWSLDVTRELDISLPANAETRVNLAFSPIRSDYELAQENDDDLDELKGEYCLSPSTLARLRARMKSGAGWQVSELAVDVSAPSTAFSAPAATLSVRKPSENAIVAFCGADEKTLGAETVAGLAPDDIEDGELHILIFSPADR</sequence>
<dbReference type="Pfam" id="PF14415">
    <property type="entry name" value="DUF4424"/>
    <property type="match status" value="1"/>
</dbReference>
<gene>
    <name evidence="2" type="ORF">B1812_02755</name>
</gene>
<protein>
    <recommendedName>
        <fullName evidence="1">DUF4424 domain-containing protein</fullName>
    </recommendedName>
</protein>
<evidence type="ECO:0000259" key="1">
    <source>
        <dbReference type="Pfam" id="PF14415"/>
    </source>
</evidence>
<dbReference type="STRING" id="655015.B1812_02755"/>
<dbReference type="KEGG" id="mbry:B1812_02755"/>
<organism evidence="2 3">
    <name type="scientific">Methylocystis bryophila</name>
    <dbReference type="NCBI Taxonomy" id="655015"/>
    <lineage>
        <taxon>Bacteria</taxon>
        <taxon>Pseudomonadati</taxon>
        <taxon>Pseudomonadota</taxon>
        <taxon>Alphaproteobacteria</taxon>
        <taxon>Hyphomicrobiales</taxon>
        <taxon>Methylocystaceae</taxon>
        <taxon>Methylocystis</taxon>
    </lineage>
</organism>
<reference evidence="2 3" key="1">
    <citation type="submission" date="2017-02" db="EMBL/GenBank/DDBJ databases">
        <authorList>
            <person name="Peterson S.W."/>
        </authorList>
    </citation>
    <scope>NUCLEOTIDE SEQUENCE [LARGE SCALE GENOMIC DNA]</scope>
    <source>
        <strain evidence="2 3">S285</strain>
    </source>
</reference>
<dbReference type="InterPro" id="IPR025538">
    <property type="entry name" value="DUF4424"/>
</dbReference>